<evidence type="ECO:0000313" key="2">
    <source>
        <dbReference type="EMBL" id="UYV18964.1"/>
    </source>
</evidence>
<protein>
    <submittedName>
        <fullName evidence="2">AbrB family transcriptional regulator</fullName>
    </submittedName>
</protein>
<evidence type="ECO:0000256" key="1">
    <source>
        <dbReference type="SAM" id="MobiDB-lite"/>
    </source>
</evidence>
<dbReference type="RefSeq" id="WP_264429556.1">
    <property type="nucleotide sequence ID" value="NZ_CP080627.1"/>
</dbReference>
<proteinExistence type="predicted"/>
<name>A0ABY6JR01_9GAMM</name>
<gene>
    <name evidence="2" type="ORF">K1Y77_16200</name>
</gene>
<feature type="region of interest" description="Disordered" evidence="1">
    <location>
        <begin position="71"/>
        <end position="92"/>
    </location>
</feature>
<organism evidence="2 3">
    <name type="scientific">Halomonas qaidamensis</name>
    <dbReference type="NCBI Taxonomy" id="2866211"/>
    <lineage>
        <taxon>Bacteria</taxon>
        <taxon>Pseudomonadati</taxon>
        <taxon>Pseudomonadota</taxon>
        <taxon>Gammaproteobacteria</taxon>
        <taxon>Oceanospirillales</taxon>
        <taxon>Halomonadaceae</taxon>
        <taxon>Halomonas</taxon>
    </lineage>
</organism>
<keyword evidence="3" id="KW-1185">Reference proteome</keyword>
<dbReference type="EMBL" id="CP080627">
    <property type="protein sequence ID" value="UYV18964.1"/>
    <property type="molecule type" value="Genomic_DNA"/>
</dbReference>
<accession>A0ABY6JR01</accession>
<reference evidence="2 3" key="1">
    <citation type="journal article" date="2022" name="Antonie Van Leeuwenhoek">
        <title>Whole genome sequencing of the halophilic Halomonas qaidamensis XH36, a novel species strain with high ectoine production.</title>
        <authorList>
            <person name="Zhang T."/>
            <person name="Cui T."/>
            <person name="Cao Y."/>
            <person name="Li Y."/>
            <person name="Li F."/>
            <person name="Zhu D."/>
            <person name="Xing J."/>
        </authorList>
    </citation>
    <scope>NUCLEOTIDE SEQUENCE [LARGE SCALE GENOMIC DNA]</scope>
    <source>
        <strain evidence="2 3">XH36</strain>
    </source>
</reference>
<dbReference type="Proteomes" id="UP001163082">
    <property type="component" value="Chromosome"/>
</dbReference>
<evidence type="ECO:0000313" key="3">
    <source>
        <dbReference type="Proteomes" id="UP001163082"/>
    </source>
</evidence>
<sequence length="92" mass="10462">MRTVPIFKDDNSQIVYLPADMVYEGVRKLKITQAKEVITLRPVRSSWISYPELPKADAEFLHQRPVIVDAKDRSDLPHSSSSKSSKYPDGNC</sequence>